<sequence length="288" mass="31652">MTVPEAFEGVAVRAGFALDDDYTLEHFKGGQEWRLRQGARVLRWAPADGNAAPHIQRDAAMLAVLEHFHVPAPRLLNLDAAQADYVASVQHLLLPDALRFDEDHEVHESTWVALGRYLRALHASGITPRHTDAPGPRPLDVSLLDELEAAGRLTAVERRWLASWFRLLPQAPRLVPTHGVVQSTWIITDPSQSVVLGLTDWSLAGLREPGADFLHLPDVAVPLVIQGYGSDGAGLLLVARLRQWLDLSVMADREVSTHDAGFREPGRLAALLDGQLNLLGLTEQRGSF</sequence>
<evidence type="ECO:0000313" key="1">
    <source>
        <dbReference type="EMBL" id="GHF63992.1"/>
    </source>
</evidence>
<dbReference type="SUPFAM" id="SSF56112">
    <property type="entry name" value="Protein kinase-like (PK-like)"/>
    <property type="match status" value="1"/>
</dbReference>
<evidence type="ECO:0008006" key="5">
    <source>
        <dbReference type="Google" id="ProtNLM"/>
    </source>
</evidence>
<dbReference type="InterPro" id="IPR011009">
    <property type="entry name" value="Kinase-like_dom_sf"/>
</dbReference>
<dbReference type="Proteomes" id="UP000539473">
    <property type="component" value="Unassembled WGS sequence"/>
</dbReference>
<gene>
    <name evidence="1" type="ORF">GCM10017781_44920</name>
    <name evidence="2" type="ORF">HNQ07_004577</name>
</gene>
<evidence type="ECO:0000313" key="2">
    <source>
        <dbReference type="EMBL" id="MBB5379067.1"/>
    </source>
</evidence>
<dbReference type="EMBL" id="BNAJ01000019">
    <property type="protein sequence ID" value="GHF63992.1"/>
    <property type="molecule type" value="Genomic_DNA"/>
</dbReference>
<evidence type="ECO:0000313" key="3">
    <source>
        <dbReference type="Proteomes" id="UP000539473"/>
    </source>
</evidence>
<organism evidence="2 3">
    <name type="scientific">Deinococcus metalli</name>
    <dbReference type="NCBI Taxonomy" id="1141878"/>
    <lineage>
        <taxon>Bacteria</taxon>
        <taxon>Thermotogati</taxon>
        <taxon>Deinococcota</taxon>
        <taxon>Deinococci</taxon>
        <taxon>Deinococcales</taxon>
        <taxon>Deinococcaceae</taxon>
        <taxon>Deinococcus</taxon>
    </lineage>
</organism>
<accession>A0A7W8KJ41</accession>
<name>A0A7W8KJ41_9DEIO</name>
<reference evidence="2 3" key="3">
    <citation type="submission" date="2020-08" db="EMBL/GenBank/DDBJ databases">
        <title>Genomic Encyclopedia of Type Strains, Phase IV (KMG-IV): sequencing the most valuable type-strain genomes for metagenomic binning, comparative biology and taxonomic classification.</title>
        <authorList>
            <person name="Goeker M."/>
        </authorList>
    </citation>
    <scope>NUCLEOTIDE SEQUENCE [LARGE SCALE GENOMIC DNA]</scope>
    <source>
        <strain evidence="2 3">DSM 27521</strain>
    </source>
</reference>
<keyword evidence="4" id="KW-1185">Reference proteome</keyword>
<reference evidence="4" key="2">
    <citation type="journal article" date="2019" name="Int. J. Syst. Evol. Microbiol.">
        <title>The Global Catalogue of Microorganisms (GCM) 10K type strain sequencing project: providing services to taxonomists for standard genome sequencing and annotation.</title>
        <authorList>
            <consortium name="The Broad Institute Genomics Platform"/>
            <consortium name="The Broad Institute Genome Sequencing Center for Infectious Disease"/>
            <person name="Wu L."/>
            <person name="Ma J."/>
        </authorList>
    </citation>
    <scope>NUCLEOTIDE SEQUENCE [LARGE SCALE GENOMIC DNA]</scope>
    <source>
        <strain evidence="4">CGMCC 1.18437</strain>
    </source>
</reference>
<reference evidence="1" key="1">
    <citation type="journal article" date="2014" name="Int. J. Syst. Evol. Microbiol.">
        <title>Complete genome of a new Firmicutes species belonging to the dominant human colonic microbiota ('Ruminococcus bicirculans') reveals two chromosomes and a selective capacity to utilize plant glucans.</title>
        <authorList>
            <consortium name="NISC Comparative Sequencing Program"/>
            <person name="Wegmann U."/>
            <person name="Louis P."/>
            <person name="Goesmann A."/>
            <person name="Henrissat B."/>
            <person name="Duncan S.H."/>
            <person name="Flint H.J."/>
        </authorList>
    </citation>
    <scope>NUCLEOTIDE SEQUENCE</scope>
    <source>
        <strain evidence="1">CGMCC 1.18437</strain>
    </source>
</reference>
<dbReference type="EMBL" id="JACHFK010000019">
    <property type="protein sequence ID" value="MBB5379067.1"/>
    <property type="molecule type" value="Genomic_DNA"/>
</dbReference>
<reference evidence="1" key="4">
    <citation type="submission" date="2024-05" db="EMBL/GenBank/DDBJ databases">
        <authorList>
            <person name="Sun Q."/>
            <person name="Zhou Y."/>
        </authorList>
    </citation>
    <scope>NUCLEOTIDE SEQUENCE</scope>
    <source>
        <strain evidence="1">CGMCC 1.18437</strain>
    </source>
</reference>
<dbReference type="RefSeq" id="WP_184116056.1">
    <property type="nucleotide sequence ID" value="NZ_BNAJ01000019.1"/>
</dbReference>
<dbReference type="AlphaFoldDB" id="A0A7W8KJ41"/>
<evidence type="ECO:0000313" key="4">
    <source>
        <dbReference type="Proteomes" id="UP000619376"/>
    </source>
</evidence>
<proteinExistence type="predicted"/>
<comment type="caution">
    <text evidence="2">The sequence shown here is derived from an EMBL/GenBank/DDBJ whole genome shotgun (WGS) entry which is preliminary data.</text>
</comment>
<dbReference type="Proteomes" id="UP000619376">
    <property type="component" value="Unassembled WGS sequence"/>
</dbReference>
<protein>
    <recommendedName>
        <fullName evidence="5">Aminoglycoside phosphotransferase domain-containing protein</fullName>
    </recommendedName>
</protein>